<feature type="compositionally biased region" description="Polar residues" evidence="1">
    <location>
        <begin position="333"/>
        <end position="352"/>
    </location>
</feature>
<dbReference type="AlphaFoldDB" id="L8WV71"/>
<feature type="region of interest" description="Disordered" evidence="1">
    <location>
        <begin position="136"/>
        <end position="167"/>
    </location>
</feature>
<dbReference type="OMA" id="CVANAGP"/>
<feature type="transmembrane region" description="Helical" evidence="2">
    <location>
        <begin position="457"/>
        <end position="479"/>
    </location>
</feature>
<keyword evidence="2" id="KW-0812">Transmembrane</keyword>
<proteinExistence type="predicted"/>
<dbReference type="HOGENOM" id="CLU_008678_1_0_1"/>
<keyword evidence="4" id="KW-1185">Reference proteome</keyword>
<accession>L8WV71</accession>
<feature type="compositionally biased region" description="Basic and acidic residues" evidence="1">
    <location>
        <begin position="303"/>
        <end position="313"/>
    </location>
</feature>
<dbReference type="OrthoDB" id="3232309at2759"/>
<sequence>MASFTRPPHYPYSFKALKDIPRRLFNPPRSQIKIGRVRSMSLTPLFEVKLADVLDGQHLPPLSRKDFEEYLLFVEYSPENLYFIQWYRDYTKAYNAWAQTGTPYSPQLALSWSRAKQTFLVNDAHFKLNLSRESLEGLPNSSQQPISSVSMPQESSSQGRPTGLSYPNPIALTKIKSEVEDMLRESLNRFVCGSCGNSGRARGLFGIALGVITLAVGLAPVLVSILQGRGGRALRVAAIPIFWLGAWITIMTIGNDSNAVSTKGVCILIYLAGDSRQLYPYELARPKITAPISKPQPASISYSEDKPRNDIEKSGGATNQVLHVDLEQGHMGSYSSASTLGKHSRHYSTSSMGHGDHQTRGQACELTAMASPQTVASPTSVNNLIQQPNAAAGLAAPQRWSFDFDALPSPGPNASADPNQWGSALPTRSDRNFGSIPTFGPLTKVLSPIVTRAQWEIVVRSAIMGVVVAAILGAICLAIPARKDSGSIDFFG</sequence>
<gene>
    <name evidence="3" type="ORF">AG1IA_05301</name>
</gene>
<dbReference type="Proteomes" id="UP000011668">
    <property type="component" value="Unassembled WGS sequence"/>
</dbReference>
<dbReference type="PANTHER" id="PTHR39466:SF1">
    <property type="entry name" value="RGS DOMAIN-CONTAINING PROTEIN"/>
    <property type="match status" value="1"/>
</dbReference>
<dbReference type="PANTHER" id="PTHR39466">
    <property type="entry name" value="RGS DOMAIN-CONTAINING PROTEIN"/>
    <property type="match status" value="1"/>
</dbReference>
<evidence type="ECO:0008006" key="5">
    <source>
        <dbReference type="Google" id="ProtNLM"/>
    </source>
</evidence>
<feature type="transmembrane region" description="Helical" evidence="2">
    <location>
        <begin position="204"/>
        <end position="226"/>
    </location>
</feature>
<feature type="transmembrane region" description="Helical" evidence="2">
    <location>
        <begin position="233"/>
        <end position="253"/>
    </location>
</feature>
<evidence type="ECO:0000256" key="1">
    <source>
        <dbReference type="SAM" id="MobiDB-lite"/>
    </source>
</evidence>
<organism evidence="3 4">
    <name type="scientific">Thanatephorus cucumeris (strain AG1-IA)</name>
    <name type="common">Rice sheath blight fungus</name>
    <name type="synonym">Rhizoctonia solani</name>
    <dbReference type="NCBI Taxonomy" id="983506"/>
    <lineage>
        <taxon>Eukaryota</taxon>
        <taxon>Fungi</taxon>
        <taxon>Dikarya</taxon>
        <taxon>Basidiomycota</taxon>
        <taxon>Agaricomycotina</taxon>
        <taxon>Agaricomycetes</taxon>
        <taxon>Cantharellales</taxon>
        <taxon>Ceratobasidiaceae</taxon>
        <taxon>Rhizoctonia</taxon>
        <taxon>Rhizoctonia solani AG-1</taxon>
    </lineage>
</organism>
<reference evidence="3 4" key="1">
    <citation type="journal article" date="2013" name="Nat. Commun.">
        <title>The evolution and pathogenic mechanisms of the rice sheath blight pathogen.</title>
        <authorList>
            <person name="Zheng A."/>
            <person name="Lin R."/>
            <person name="Xu L."/>
            <person name="Qin P."/>
            <person name="Tang C."/>
            <person name="Ai P."/>
            <person name="Zhang D."/>
            <person name="Liu Y."/>
            <person name="Sun Z."/>
            <person name="Feng H."/>
            <person name="Wang Y."/>
            <person name="Chen Y."/>
            <person name="Liang X."/>
            <person name="Fu R."/>
            <person name="Li Q."/>
            <person name="Zhang J."/>
            <person name="Yu X."/>
            <person name="Xie Z."/>
            <person name="Ding L."/>
            <person name="Guan P."/>
            <person name="Tang J."/>
            <person name="Liang Y."/>
            <person name="Wang S."/>
            <person name="Deng Q."/>
            <person name="Li S."/>
            <person name="Zhu J."/>
            <person name="Wang L."/>
            <person name="Liu H."/>
            <person name="Li P."/>
        </authorList>
    </citation>
    <scope>NUCLEOTIDE SEQUENCE [LARGE SCALE GENOMIC DNA]</scope>
    <source>
        <strain evidence="4">AG-1 IA</strain>
    </source>
</reference>
<keyword evidence="2" id="KW-1133">Transmembrane helix</keyword>
<evidence type="ECO:0000256" key="2">
    <source>
        <dbReference type="SAM" id="Phobius"/>
    </source>
</evidence>
<protein>
    <recommendedName>
        <fullName evidence="5">RGS domain-containing protein</fullName>
    </recommendedName>
</protein>
<dbReference type="STRING" id="983506.L8WV71"/>
<keyword evidence="2" id="KW-0472">Membrane</keyword>
<comment type="caution">
    <text evidence="3">The sequence shown here is derived from an EMBL/GenBank/DDBJ whole genome shotgun (WGS) entry which is preliminary data.</text>
</comment>
<feature type="region of interest" description="Disordered" evidence="1">
    <location>
        <begin position="333"/>
        <end position="358"/>
    </location>
</feature>
<name>L8WV71_THACA</name>
<evidence type="ECO:0000313" key="3">
    <source>
        <dbReference type="EMBL" id="ELU40668.1"/>
    </source>
</evidence>
<feature type="region of interest" description="Disordered" evidence="1">
    <location>
        <begin position="292"/>
        <end position="314"/>
    </location>
</feature>
<evidence type="ECO:0000313" key="4">
    <source>
        <dbReference type="Proteomes" id="UP000011668"/>
    </source>
</evidence>
<feature type="compositionally biased region" description="Low complexity" evidence="1">
    <location>
        <begin position="147"/>
        <end position="157"/>
    </location>
</feature>
<dbReference type="EMBL" id="AFRT01001361">
    <property type="protein sequence ID" value="ELU40668.1"/>
    <property type="molecule type" value="Genomic_DNA"/>
</dbReference>